<evidence type="ECO:0000313" key="3">
    <source>
        <dbReference type="EMBL" id="CAE0782138.1"/>
    </source>
</evidence>
<sequence>MMGVGVQLLFPFLKCAALVDPAGCPSQPHDGSWLEVILEDGIEIHLQLRDEMGQKLPKGPQNELIIELFLKCVNTNDVHPLPGRVALDSSGFAQAKRPLPPCLINNSLLLGQNCMFQLIAREASTIGLQATLSKTITFVPRSSNQPSTQVKILPGPVCCSSAHLWIPRIYCEGFDDDMLSGRKAIIKTQKLFGLHLYISCANVDNWPPKPGMAFKLRIQACSMLTNSAWEDLPLSAFQPVEIYSLPFSSGGIRVEKGQGWVGKRLRFVLSFPSPSALSPPFELVGEAAVYVCVNSKPGRPTTSLARNVQQPILPCFSEDFWVGSYGSSSSPSISSEETVDQLQERLLSWLPDDKKEDAKGVLSELRCKIQAECLLETL</sequence>
<proteinExistence type="predicted"/>
<gene>
    <name evidence="2" type="ORF">PCAR00345_LOCUS34830</name>
    <name evidence="3" type="ORF">PCAR00345_LOCUS34834</name>
</gene>
<organism evidence="2">
    <name type="scientific">Chrysotila carterae</name>
    <name type="common">Marine alga</name>
    <name type="synonym">Syracosphaera carterae</name>
    <dbReference type="NCBI Taxonomy" id="13221"/>
    <lineage>
        <taxon>Eukaryota</taxon>
        <taxon>Haptista</taxon>
        <taxon>Haptophyta</taxon>
        <taxon>Prymnesiophyceae</taxon>
        <taxon>Isochrysidales</taxon>
        <taxon>Isochrysidaceae</taxon>
        <taxon>Chrysotila</taxon>
    </lineage>
</organism>
<evidence type="ECO:0000256" key="1">
    <source>
        <dbReference type="SAM" id="SignalP"/>
    </source>
</evidence>
<protein>
    <submittedName>
        <fullName evidence="2">Uncharacterized protein</fullName>
    </submittedName>
</protein>
<name>A0A6T0CPM3_CHRCT</name>
<feature type="chain" id="PRO_5036191553" evidence="1">
    <location>
        <begin position="18"/>
        <end position="378"/>
    </location>
</feature>
<dbReference type="AlphaFoldDB" id="A0A6T0CPM3"/>
<accession>A0A6T0CPM3</accession>
<dbReference type="EMBL" id="HBIZ01054386">
    <property type="protein sequence ID" value="CAE0782134.1"/>
    <property type="molecule type" value="Transcribed_RNA"/>
</dbReference>
<reference evidence="2" key="1">
    <citation type="submission" date="2021-01" db="EMBL/GenBank/DDBJ databases">
        <authorList>
            <person name="Corre E."/>
            <person name="Pelletier E."/>
            <person name="Niang G."/>
            <person name="Scheremetjew M."/>
            <person name="Finn R."/>
            <person name="Kale V."/>
            <person name="Holt S."/>
            <person name="Cochrane G."/>
            <person name="Meng A."/>
            <person name="Brown T."/>
            <person name="Cohen L."/>
        </authorList>
    </citation>
    <scope>NUCLEOTIDE SEQUENCE</scope>
    <source>
        <strain evidence="2">CCMP645</strain>
    </source>
</reference>
<evidence type="ECO:0000313" key="2">
    <source>
        <dbReference type="EMBL" id="CAE0782134.1"/>
    </source>
</evidence>
<feature type="signal peptide" evidence="1">
    <location>
        <begin position="1"/>
        <end position="17"/>
    </location>
</feature>
<dbReference type="EMBL" id="HBIZ01054390">
    <property type="protein sequence ID" value="CAE0782138.1"/>
    <property type="molecule type" value="Transcribed_RNA"/>
</dbReference>
<keyword evidence="1" id="KW-0732">Signal</keyword>